<feature type="compositionally biased region" description="Polar residues" evidence="1">
    <location>
        <begin position="1"/>
        <end position="15"/>
    </location>
</feature>
<feature type="region of interest" description="Disordered" evidence="1">
    <location>
        <begin position="528"/>
        <end position="674"/>
    </location>
</feature>
<comment type="caution">
    <text evidence="2">The sequence shown here is derived from an EMBL/GenBank/DDBJ whole genome shotgun (WGS) entry which is preliminary data.</text>
</comment>
<feature type="compositionally biased region" description="Basic and acidic residues" evidence="1">
    <location>
        <begin position="627"/>
        <end position="644"/>
    </location>
</feature>
<dbReference type="EMBL" id="BROQ01000023">
    <property type="protein sequence ID" value="GKZ19844.1"/>
    <property type="molecule type" value="Genomic_DNA"/>
</dbReference>
<sequence length="674" mass="76845">MAHNPPNGNQPQQKVSAKRVKREPKSQQTDPQPQASQSARQTKAFRLKGGMAKTKTAGARRHRPLFSEQYWDNQPKIHLTHSALMEFRRREAKIRWGGDRDKTPDLITTCKSVKEFAKRGGPDLTHLCDVGLAFVMSQLDSTYQHPDTRDRRFRIPRLSMPAIYDMNLEGYLEHNGVEKRLGMALEPSNVAELRRIMREDRSDLSDFNVGARLSLAHLCTQYKTDSNALRGIYLNLFGRIGLRTDNYRGTPLEGTITATKKHFYNLDPIVPHMISAKPDLVDGADRRDLMTEEERVEEEKKEEEKAKAKEKKKEKGKGKEKEKEEKEDGDEGQRKTGIGQGKEKKEEKGKGKEGKDGEVAKGDEGKKPTILTLLDRYITPYHLLDDVQVDEEDPNKMILPNFFLYNILKHDDQLAGGRAALHSGALGARALHELEHYGKDHVEFDGQAHTFAAVLATTHMTIYAFHPIQPTKEGRKIDYQMTAIKAFRFDDDTLDEDALTERVRDGIKALRNLREEAHRYRQKLIDDLFGVGSDDDDEDDEDDEEEEEEDDDENEEDQEDDDDNEDDDNDGGDDNNDNSNDADDEGDENDVDEEDNSQENSNEDGNYDDIDNDQDKENGDDDDDDDGRNNSSKEENSDNTDKKQTQNGSATKRKREPNPGVGFLESFIKRMRRS</sequence>
<feature type="compositionally biased region" description="Basic and acidic residues" evidence="1">
    <location>
        <begin position="290"/>
        <end position="334"/>
    </location>
</feature>
<evidence type="ECO:0000313" key="3">
    <source>
        <dbReference type="Proteomes" id="UP001143548"/>
    </source>
</evidence>
<proteinExistence type="predicted"/>
<protein>
    <submittedName>
        <fullName evidence="2">Uncharacterized protein</fullName>
    </submittedName>
</protein>
<evidence type="ECO:0000313" key="2">
    <source>
        <dbReference type="EMBL" id="GKZ19844.1"/>
    </source>
</evidence>
<accession>A0A9W5YM27</accession>
<gene>
    <name evidence="2" type="ORF">AbraCBS73388_004905</name>
</gene>
<feature type="region of interest" description="Disordered" evidence="1">
    <location>
        <begin position="290"/>
        <end position="364"/>
    </location>
</feature>
<name>A0A9W5YM27_9EURO</name>
<dbReference type="Proteomes" id="UP001143548">
    <property type="component" value="Unassembled WGS sequence"/>
</dbReference>
<feature type="compositionally biased region" description="Polar residues" evidence="1">
    <location>
        <begin position="26"/>
        <end position="41"/>
    </location>
</feature>
<feature type="compositionally biased region" description="Basic and acidic residues" evidence="1">
    <location>
        <begin position="341"/>
        <end position="364"/>
    </location>
</feature>
<feature type="compositionally biased region" description="Acidic residues" evidence="1">
    <location>
        <begin position="533"/>
        <end position="626"/>
    </location>
</feature>
<reference evidence="2" key="1">
    <citation type="submission" date="2022-07" db="EMBL/GenBank/DDBJ databases">
        <title>Taxonomy of Aspergillus series Nigri: significant species reduction supported by multi-species coalescent approaches.</title>
        <authorList>
            <person name="Bian C."/>
            <person name="Kusuya Y."/>
            <person name="Sklenar F."/>
            <person name="D'hooge E."/>
            <person name="Yaguchi T."/>
            <person name="Takahashi H."/>
            <person name="Hubka V."/>
        </authorList>
    </citation>
    <scope>NUCLEOTIDE SEQUENCE</scope>
    <source>
        <strain evidence="2">CBS 733.88</strain>
    </source>
</reference>
<organism evidence="2 3">
    <name type="scientific">Aspergillus brasiliensis</name>
    <dbReference type="NCBI Taxonomy" id="319629"/>
    <lineage>
        <taxon>Eukaryota</taxon>
        <taxon>Fungi</taxon>
        <taxon>Dikarya</taxon>
        <taxon>Ascomycota</taxon>
        <taxon>Pezizomycotina</taxon>
        <taxon>Eurotiomycetes</taxon>
        <taxon>Eurotiomycetidae</taxon>
        <taxon>Eurotiales</taxon>
        <taxon>Aspergillaceae</taxon>
        <taxon>Aspergillus</taxon>
        <taxon>Aspergillus subgen. Circumdati</taxon>
    </lineage>
</organism>
<evidence type="ECO:0000256" key="1">
    <source>
        <dbReference type="SAM" id="MobiDB-lite"/>
    </source>
</evidence>
<feature type="region of interest" description="Disordered" evidence="1">
    <location>
        <begin position="1"/>
        <end position="41"/>
    </location>
</feature>
<dbReference type="AlphaFoldDB" id="A0A9W5YM27"/>